<keyword evidence="2" id="KW-1185">Reference proteome</keyword>
<sequence length="87" mass="9700">MEGTQQQSSNPPIVRCGCGCPCRPKIESCNTGAYSGKRQEREFNSEVALTQPVRGAQHARVRSINPRVPKLTWKPTKVTTTCQRFLP</sequence>
<evidence type="ECO:0000313" key="1">
    <source>
        <dbReference type="EMBL" id="KAJ9080098.1"/>
    </source>
</evidence>
<gene>
    <name evidence="1" type="ORF">DSO57_1028615</name>
</gene>
<protein>
    <submittedName>
        <fullName evidence="1">Uncharacterized protein</fullName>
    </submittedName>
</protein>
<accession>A0ACC2TZP0</accession>
<evidence type="ECO:0000313" key="2">
    <source>
        <dbReference type="Proteomes" id="UP001165960"/>
    </source>
</evidence>
<organism evidence="1 2">
    <name type="scientific">Entomophthora muscae</name>
    <dbReference type="NCBI Taxonomy" id="34485"/>
    <lineage>
        <taxon>Eukaryota</taxon>
        <taxon>Fungi</taxon>
        <taxon>Fungi incertae sedis</taxon>
        <taxon>Zoopagomycota</taxon>
        <taxon>Entomophthoromycotina</taxon>
        <taxon>Entomophthoromycetes</taxon>
        <taxon>Entomophthorales</taxon>
        <taxon>Entomophthoraceae</taxon>
        <taxon>Entomophthora</taxon>
    </lineage>
</organism>
<proteinExistence type="predicted"/>
<name>A0ACC2TZP0_9FUNG</name>
<reference evidence="1" key="1">
    <citation type="submission" date="2022-04" db="EMBL/GenBank/DDBJ databases">
        <title>Genome of the entomopathogenic fungus Entomophthora muscae.</title>
        <authorList>
            <person name="Elya C."/>
            <person name="Lovett B.R."/>
            <person name="Lee E."/>
            <person name="Macias A.M."/>
            <person name="Hajek A.E."/>
            <person name="De Bivort B.L."/>
            <person name="Kasson M.T."/>
            <person name="De Fine Licht H.H."/>
            <person name="Stajich J.E."/>
        </authorList>
    </citation>
    <scope>NUCLEOTIDE SEQUENCE</scope>
    <source>
        <strain evidence="1">Berkeley</strain>
    </source>
</reference>
<dbReference type="Proteomes" id="UP001165960">
    <property type="component" value="Unassembled WGS sequence"/>
</dbReference>
<comment type="caution">
    <text evidence="1">The sequence shown here is derived from an EMBL/GenBank/DDBJ whole genome shotgun (WGS) entry which is preliminary data.</text>
</comment>
<dbReference type="EMBL" id="QTSX02001603">
    <property type="protein sequence ID" value="KAJ9080098.1"/>
    <property type="molecule type" value="Genomic_DNA"/>
</dbReference>